<keyword evidence="3" id="KW-1185">Reference proteome</keyword>
<comment type="caution">
    <text evidence="2">The sequence shown here is derived from an EMBL/GenBank/DDBJ whole genome shotgun (WGS) entry which is preliminary data.</text>
</comment>
<sequence>MSEESIKHVQWIFSGAGILVITWFIAWVKKTKLTTIKDKVSKAHGFLISIFCSKSATIQKVKIDIRPRHNPFELWLNEDLPKSKFWLMGVNFNSFDITIKQVIIEFNYGAMNATCNTFLQGRDIGKHSFNEVILVEDNLTGEQADYIAGFNDEPNCIVRIKAILKTPTKEVIYESDFLEGSKPSLKNANVRREKVKKQMEKVNW</sequence>
<evidence type="ECO:0000313" key="2">
    <source>
        <dbReference type="EMBL" id="MDK2595413.1"/>
    </source>
</evidence>
<name>A0ABT7EK66_9GAMM</name>
<accession>A0ABT7EK66</accession>
<feature type="transmembrane region" description="Helical" evidence="1">
    <location>
        <begin position="12"/>
        <end position="28"/>
    </location>
</feature>
<evidence type="ECO:0000256" key="1">
    <source>
        <dbReference type="SAM" id="Phobius"/>
    </source>
</evidence>
<evidence type="ECO:0000313" key="3">
    <source>
        <dbReference type="Proteomes" id="UP001231915"/>
    </source>
</evidence>
<dbReference type="Proteomes" id="UP001231915">
    <property type="component" value="Unassembled WGS sequence"/>
</dbReference>
<dbReference type="EMBL" id="JASJUT010000003">
    <property type="protein sequence ID" value="MDK2595413.1"/>
    <property type="molecule type" value="Genomic_DNA"/>
</dbReference>
<dbReference type="RefSeq" id="WP_284137121.1">
    <property type="nucleotide sequence ID" value="NZ_JASJUT010000003.1"/>
</dbReference>
<proteinExistence type="predicted"/>
<reference evidence="2 3" key="1">
    <citation type="submission" date="2023-05" db="EMBL/GenBank/DDBJ databases">
        <title>Pseudoalteromonas ardens sp. nov., Pseudoalteromonas obscura sp. nov., and Pseudoalteromonas umbrosa sp. nov., isolated from the coral Montipora capitata.</title>
        <authorList>
            <person name="Thomas E.M."/>
            <person name="Smith E.M."/>
            <person name="Papke E."/>
            <person name="Shlafstein M.D."/>
            <person name="Oline D.K."/>
            <person name="Videau P."/>
            <person name="Saw J.H."/>
            <person name="Strangman W.K."/>
            <person name="Ushijima B."/>
        </authorList>
    </citation>
    <scope>NUCLEOTIDE SEQUENCE [LARGE SCALE GENOMIC DNA]</scope>
    <source>
        <strain evidence="2 3">P94</strain>
    </source>
</reference>
<protein>
    <submittedName>
        <fullName evidence="2">Uncharacterized protein</fullName>
    </submittedName>
</protein>
<keyword evidence="1" id="KW-0472">Membrane</keyword>
<keyword evidence="1" id="KW-0812">Transmembrane</keyword>
<keyword evidence="1" id="KW-1133">Transmembrane helix</keyword>
<organism evidence="2 3">
    <name type="scientific">Pseudoalteromonas obscura</name>
    <dbReference type="NCBI Taxonomy" id="3048491"/>
    <lineage>
        <taxon>Bacteria</taxon>
        <taxon>Pseudomonadati</taxon>
        <taxon>Pseudomonadota</taxon>
        <taxon>Gammaproteobacteria</taxon>
        <taxon>Alteromonadales</taxon>
        <taxon>Pseudoalteromonadaceae</taxon>
        <taxon>Pseudoalteromonas</taxon>
    </lineage>
</organism>
<gene>
    <name evidence="2" type="ORF">QNM18_10190</name>
</gene>